<reference evidence="1" key="2">
    <citation type="submission" date="2021-04" db="EMBL/GenBank/DDBJ databases">
        <authorList>
            <person name="Gilroy R."/>
        </authorList>
    </citation>
    <scope>NUCLEOTIDE SEQUENCE</scope>
    <source>
        <strain evidence="1">CHK33-7979</strain>
    </source>
</reference>
<gene>
    <name evidence="1" type="ORF">H9826_04955</name>
</gene>
<evidence type="ECO:0000313" key="2">
    <source>
        <dbReference type="Proteomes" id="UP000886824"/>
    </source>
</evidence>
<proteinExistence type="predicted"/>
<name>A0A9D1Z3J9_9FIRM</name>
<protein>
    <submittedName>
        <fullName evidence="1">Uncharacterized protein</fullName>
    </submittedName>
</protein>
<reference evidence="1" key="1">
    <citation type="journal article" date="2021" name="PeerJ">
        <title>Extensive microbial diversity within the chicken gut microbiome revealed by metagenomics and culture.</title>
        <authorList>
            <person name="Gilroy R."/>
            <person name="Ravi A."/>
            <person name="Getino M."/>
            <person name="Pursley I."/>
            <person name="Horton D.L."/>
            <person name="Alikhan N.F."/>
            <person name="Baker D."/>
            <person name="Gharbi K."/>
            <person name="Hall N."/>
            <person name="Watson M."/>
            <person name="Adriaenssens E.M."/>
            <person name="Foster-Nyarko E."/>
            <person name="Jarju S."/>
            <person name="Secka A."/>
            <person name="Antonio M."/>
            <person name="Oren A."/>
            <person name="Chaudhuri R.R."/>
            <person name="La Ragione R."/>
            <person name="Hildebrand F."/>
            <person name="Pallen M.J."/>
        </authorList>
    </citation>
    <scope>NUCLEOTIDE SEQUENCE</scope>
    <source>
        <strain evidence="1">CHK33-7979</strain>
    </source>
</reference>
<sequence length="93" mass="10402">MPTAKAAPQPIDWNERVPYRLFRDGGKYAEPVFVSVNGQTFLVPRGQNVMVPRFVAQVLDDSEALKTEAAARADQMEAEFLNQSAQRNITTAY</sequence>
<accession>A0A9D1Z3J9</accession>
<dbReference type="AlphaFoldDB" id="A0A9D1Z3J9"/>
<comment type="caution">
    <text evidence="1">The sequence shown here is derived from an EMBL/GenBank/DDBJ whole genome shotgun (WGS) entry which is preliminary data.</text>
</comment>
<evidence type="ECO:0000313" key="1">
    <source>
        <dbReference type="EMBL" id="HIY73308.1"/>
    </source>
</evidence>
<organism evidence="1 2">
    <name type="scientific">Candidatus Intestinimonas merdavium</name>
    <dbReference type="NCBI Taxonomy" id="2838622"/>
    <lineage>
        <taxon>Bacteria</taxon>
        <taxon>Bacillati</taxon>
        <taxon>Bacillota</taxon>
        <taxon>Clostridia</taxon>
        <taxon>Eubacteriales</taxon>
        <taxon>Intestinimonas</taxon>
    </lineage>
</organism>
<dbReference type="Proteomes" id="UP000886824">
    <property type="component" value="Unassembled WGS sequence"/>
</dbReference>
<dbReference type="EMBL" id="DXCX01000051">
    <property type="protein sequence ID" value="HIY73308.1"/>
    <property type="molecule type" value="Genomic_DNA"/>
</dbReference>